<dbReference type="PANTHER" id="PTHR43685">
    <property type="entry name" value="GLYCOSYLTRANSFERASE"/>
    <property type="match status" value="1"/>
</dbReference>
<dbReference type="Pfam" id="PF00535">
    <property type="entry name" value="Glycos_transf_2"/>
    <property type="match status" value="1"/>
</dbReference>
<sequence length="311" mass="33269">MTADVITPSTSIDIGICTFRRAELEETLSSLFAMTVPTGVRVRLIVADNDHRPTARALVEALSRMSPYPIAYVHCPQANISLARNGCLDACEADYLAFIDDDERATTTWLAALYERIAATGADAVLGPVEAIYDGSAPDWMRCGDFHSTRPVWVAGDIRTGYTCNVLLDMRSPHVAGRRFDLALGQSGGEDTQFFAAMTGAGGRIAYAPAALVTEAVPAGRASLAWLIKRRFRSGQTHGRIVAGQGSTAGRLRQAGLALAKIGFCSLACAGLVVLPVRRNRYLLRACLHAGAVSGILGVREIRQYGLVEAS</sequence>
<dbReference type="RefSeq" id="WP_037167574.1">
    <property type="nucleotide sequence ID" value="NZ_JOKI01000018.1"/>
</dbReference>
<reference evidence="3 4" key="1">
    <citation type="submission" date="2014-06" db="EMBL/GenBank/DDBJ databases">
        <title>Rhizobium pelagicum/R2-400B4.</title>
        <authorList>
            <person name="Kimes N.E."/>
            <person name="Lopez-Perez M."/>
        </authorList>
    </citation>
    <scope>NUCLEOTIDE SEQUENCE [LARGE SCALE GENOMIC DNA]</scope>
    <source>
        <strain evidence="3 4">R2-400B4</strain>
    </source>
</reference>
<evidence type="ECO:0000259" key="2">
    <source>
        <dbReference type="Pfam" id="PF00535"/>
    </source>
</evidence>
<organism evidence="3 4">
    <name type="scientific">Pseudorhizobium pelagicum</name>
    <dbReference type="NCBI Taxonomy" id="1509405"/>
    <lineage>
        <taxon>Bacteria</taxon>
        <taxon>Pseudomonadati</taxon>
        <taxon>Pseudomonadota</taxon>
        <taxon>Alphaproteobacteria</taxon>
        <taxon>Hyphomicrobiales</taxon>
        <taxon>Rhizobiaceae</taxon>
        <taxon>Rhizobium/Agrobacterium group</taxon>
        <taxon>Pseudorhizobium</taxon>
    </lineage>
</organism>
<keyword evidence="1" id="KW-1133">Transmembrane helix</keyword>
<dbReference type="GO" id="GO:0016740">
    <property type="term" value="F:transferase activity"/>
    <property type="evidence" value="ECO:0007669"/>
    <property type="project" value="UniProtKB-KW"/>
</dbReference>
<evidence type="ECO:0000256" key="1">
    <source>
        <dbReference type="SAM" id="Phobius"/>
    </source>
</evidence>
<dbReference type="InterPro" id="IPR050834">
    <property type="entry name" value="Glycosyltransf_2"/>
</dbReference>
<gene>
    <name evidence="3" type="ORF">GV68_06130</name>
</gene>
<evidence type="ECO:0000313" key="3">
    <source>
        <dbReference type="EMBL" id="KEQ06636.1"/>
    </source>
</evidence>
<feature type="transmembrane region" description="Helical" evidence="1">
    <location>
        <begin position="255"/>
        <end position="275"/>
    </location>
</feature>
<keyword evidence="1" id="KW-0812">Transmembrane</keyword>
<dbReference type="Proteomes" id="UP000052167">
    <property type="component" value="Unassembled WGS sequence"/>
</dbReference>
<dbReference type="EMBL" id="JOKJ01000015">
    <property type="protein sequence ID" value="KEQ06636.1"/>
    <property type="molecule type" value="Genomic_DNA"/>
</dbReference>
<keyword evidence="3" id="KW-0808">Transferase</keyword>
<dbReference type="PANTHER" id="PTHR43685:SF2">
    <property type="entry name" value="GLYCOSYLTRANSFERASE 2-LIKE DOMAIN-CONTAINING PROTEIN"/>
    <property type="match status" value="1"/>
</dbReference>
<proteinExistence type="predicted"/>
<dbReference type="SUPFAM" id="SSF53448">
    <property type="entry name" value="Nucleotide-diphospho-sugar transferases"/>
    <property type="match status" value="1"/>
</dbReference>
<keyword evidence="1" id="KW-0472">Membrane</keyword>
<dbReference type="OrthoDB" id="6116224at2"/>
<evidence type="ECO:0000313" key="4">
    <source>
        <dbReference type="Proteomes" id="UP000052167"/>
    </source>
</evidence>
<comment type="caution">
    <text evidence="3">The sequence shown here is derived from an EMBL/GenBank/DDBJ whole genome shotgun (WGS) entry which is preliminary data.</text>
</comment>
<dbReference type="AlphaFoldDB" id="A0A922P2V3"/>
<dbReference type="InterPro" id="IPR001173">
    <property type="entry name" value="Glyco_trans_2-like"/>
</dbReference>
<accession>A0A922P2V3</accession>
<feature type="domain" description="Glycosyltransferase 2-like" evidence="2">
    <location>
        <begin position="14"/>
        <end position="167"/>
    </location>
</feature>
<dbReference type="InterPro" id="IPR029044">
    <property type="entry name" value="Nucleotide-diphossugar_trans"/>
</dbReference>
<dbReference type="Gene3D" id="3.90.550.10">
    <property type="entry name" value="Spore Coat Polysaccharide Biosynthesis Protein SpsA, Chain A"/>
    <property type="match status" value="1"/>
</dbReference>
<protein>
    <submittedName>
        <fullName evidence="3">Glycosyl transferase family A</fullName>
    </submittedName>
</protein>
<keyword evidence="4" id="KW-1185">Reference proteome</keyword>
<name>A0A922P2V3_9HYPH</name>